<feature type="compositionally biased region" description="Low complexity" evidence="1">
    <location>
        <begin position="35"/>
        <end position="48"/>
    </location>
</feature>
<keyword evidence="2" id="KW-1133">Transmembrane helix</keyword>
<sequence length="467" mass="48152">MPRQTKAEIEARLHELEAQNARLRAEVEEERERAASSGAVAAPAPAAATERSSRGRAAVAVTLIVVGALLAPVATVAAFGARQLSDTDAFVEELAPLADDPAVQQLVIDEASTAIDEAIGTDALVDNLLGALIDEESRPRLAAASERLGPLLADQARTATRTAVTRVVESDAFPAIWEQTVRITHAQAVGVLEADNDGAVTIDDTGVVELQLEPIIAALKPALVDAGFSLANSIPEIDATIVIAEIPQIAQVRLGYSLLLTVGLVLPWVAIGLLVVGVLGHPRTSRGVLLGGTLLLVEGALLASAISIGGSVVAAAVASQVPTAATNVVYRALTAEVTAVMLAYVLAGVIAIIAGLLAGPGILAVRTRAAGSRTLGRVTGWLDHHGWRSQRVAEALRLHAWVLWVVLAAAFVILAATLRPLSPGDVVLGGAVLAVLSVVFAILRGPAEHPRAEAPATVAEPDPTISI</sequence>
<feature type="region of interest" description="Disordered" evidence="1">
    <location>
        <begin position="23"/>
        <end position="48"/>
    </location>
</feature>
<accession>A0A919Q1Z7</accession>
<feature type="transmembrane region" description="Helical" evidence="2">
    <location>
        <begin position="57"/>
        <end position="81"/>
    </location>
</feature>
<keyword evidence="2" id="KW-0812">Transmembrane</keyword>
<feature type="transmembrane region" description="Helical" evidence="2">
    <location>
        <begin position="254"/>
        <end position="276"/>
    </location>
</feature>
<dbReference type="EMBL" id="BONR01000003">
    <property type="protein sequence ID" value="GIG54742.1"/>
    <property type="molecule type" value="Genomic_DNA"/>
</dbReference>
<evidence type="ECO:0000313" key="3">
    <source>
        <dbReference type="EMBL" id="GIG54742.1"/>
    </source>
</evidence>
<evidence type="ECO:0008006" key="5">
    <source>
        <dbReference type="Google" id="ProtNLM"/>
    </source>
</evidence>
<reference evidence="3" key="1">
    <citation type="submission" date="2021-01" db="EMBL/GenBank/DDBJ databases">
        <title>Whole genome shotgun sequence of Demequina activiva NBRC 110675.</title>
        <authorList>
            <person name="Komaki H."/>
            <person name="Tamura T."/>
        </authorList>
    </citation>
    <scope>NUCLEOTIDE SEQUENCE</scope>
    <source>
        <strain evidence="3">NBRC 110675</strain>
    </source>
</reference>
<keyword evidence="4" id="KW-1185">Reference proteome</keyword>
<protein>
    <recommendedName>
        <fullName evidence="5">Integral membrane protein</fullName>
    </recommendedName>
</protein>
<organism evidence="3 4">
    <name type="scientific">Demequina activiva</name>
    <dbReference type="NCBI Taxonomy" id="1582364"/>
    <lineage>
        <taxon>Bacteria</taxon>
        <taxon>Bacillati</taxon>
        <taxon>Actinomycetota</taxon>
        <taxon>Actinomycetes</taxon>
        <taxon>Micrococcales</taxon>
        <taxon>Demequinaceae</taxon>
        <taxon>Demequina</taxon>
    </lineage>
</organism>
<name>A0A919Q1Z7_9MICO</name>
<feature type="transmembrane region" description="Helical" evidence="2">
    <location>
        <begin position="341"/>
        <end position="365"/>
    </location>
</feature>
<dbReference type="AlphaFoldDB" id="A0A919Q1Z7"/>
<feature type="transmembrane region" description="Helical" evidence="2">
    <location>
        <begin position="288"/>
        <end position="321"/>
    </location>
</feature>
<gene>
    <name evidence="3" type="ORF">Dac01nite_14940</name>
</gene>
<feature type="compositionally biased region" description="Basic and acidic residues" evidence="1">
    <location>
        <begin position="23"/>
        <end position="34"/>
    </location>
</feature>
<feature type="transmembrane region" description="Helical" evidence="2">
    <location>
        <begin position="424"/>
        <end position="443"/>
    </location>
</feature>
<evidence type="ECO:0000313" key="4">
    <source>
        <dbReference type="Proteomes" id="UP000652354"/>
    </source>
</evidence>
<evidence type="ECO:0000256" key="1">
    <source>
        <dbReference type="SAM" id="MobiDB-lite"/>
    </source>
</evidence>
<keyword evidence="2" id="KW-0472">Membrane</keyword>
<dbReference type="Proteomes" id="UP000652354">
    <property type="component" value="Unassembled WGS sequence"/>
</dbReference>
<comment type="caution">
    <text evidence="3">The sequence shown here is derived from an EMBL/GenBank/DDBJ whole genome shotgun (WGS) entry which is preliminary data.</text>
</comment>
<evidence type="ECO:0000256" key="2">
    <source>
        <dbReference type="SAM" id="Phobius"/>
    </source>
</evidence>
<feature type="transmembrane region" description="Helical" evidence="2">
    <location>
        <begin position="398"/>
        <end position="418"/>
    </location>
</feature>
<dbReference type="RefSeq" id="WP_203655336.1">
    <property type="nucleotide sequence ID" value="NZ_BONR01000003.1"/>
</dbReference>
<proteinExistence type="predicted"/>